<feature type="chain" id="PRO_5029668818" evidence="1">
    <location>
        <begin position="22"/>
        <end position="212"/>
    </location>
</feature>
<protein>
    <submittedName>
        <fullName evidence="2">Uncharacterized protein</fullName>
    </submittedName>
</protein>
<keyword evidence="1" id="KW-0732">Signal</keyword>
<dbReference type="RefSeq" id="WP_312031110.1">
    <property type="nucleotide sequence ID" value="NZ_CP051151.1"/>
</dbReference>
<dbReference type="KEGG" id="tbk:HF295_05175"/>
<reference evidence="2 3" key="1">
    <citation type="submission" date="2020-04" db="EMBL/GenBank/DDBJ databases">
        <authorList>
            <person name="Zheng R.K."/>
            <person name="Sun C.M."/>
        </authorList>
    </citation>
    <scope>NUCLEOTIDE SEQUENCE [LARGE SCALE GENOMIC DNA]</scope>
    <source>
        <strain evidence="3">zrk29</strain>
    </source>
</reference>
<gene>
    <name evidence="2" type="ORF">HF295_05175</name>
</gene>
<name>A0A7L6N290_9MOLU</name>
<dbReference type="Proteomes" id="UP000512167">
    <property type="component" value="Chromosome"/>
</dbReference>
<accession>A0A7L6N290</accession>
<sequence length="212" mass="24077">MKNLKKVFLAFVMAFAILAVTACSGSEINNVDEDFLEAGYHQYTYKNSIAVNFDLDKRLIQAQSTENAEPTVDKVSTTSMFIPVDRMSLELRALILAEYDIEDKAFTNLTPFTLEEDVDLKVIDGMDYNVYVYGDFETLEDDSIDSKTAVIIEFPSEEYLREVLEVSQVIQAQLEGKVEEDHINGSLLLLVPSNRMTHYDDIVSIFNQSEKE</sequence>
<evidence type="ECO:0000313" key="3">
    <source>
        <dbReference type="Proteomes" id="UP000512167"/>
    </source>
</evidence>
<proteinExistence type="predicted"/>
<keyword evidence="3" id="KW-1185">Reference proteome</keyword>
<organism evidence="2 3">
    <name type="scientific">Hujiaoplasma nucleasis</name>
    <dbReference type="NCBI Taxonomy" id="2725268"/>
    <lineage>
        <taxon>Bacteria</taxon>
        <taxon>Bacillati</taxon>
        <taxon>Mycoplasmatota</taxon>
        <taxon>Mollicutes</taxon>
        <taxon>Candidatus Izemoplasmatales</taxon>
        <taxon>Hujiaoplasmataceae</taxon>
        <taxon>Hujiaoplasma</taxon>
    </lineage>
</organism>
<dbReference type="PROSITE" id="PS51257">
    <property type="entry name" value="PROKAR_LIPOPROTEIN"/>
    <property type="match status" value="1"/>
</dbReference>
<dbReference type="AlphaFoldDB" id="A0A7L6N290"/>
<feature type="signal peptide" evidence="1">
    <location>
        <begin position="1"/>
        <end position="21"/>
    </location>
</feature>
<evidence type="ECO:0000313" key="2">
    <source>
        <dbReference type="EMBL" id="QLY40283.1"/>
    </source>
</evidence>
<evidence type="ECO:0000256" key="1">
    <source>
        <dbReference type="SAM" id="SignalP"/>
    </source>
</evidence>
<dbReference type="EMBL" id="CP051151">
    <property type="protein sequence ID" value="QLY40283.1"/>
    <property type="molecule type" value="Genomic_DNA"/>
</dbReference>